<dbReference type="PANTHER" id="PTHR11409:SF39">
    <property type="entry name" value="ADENOSINE DEAMINASE 2"/>
    <property type="match status" value="1"/>
</dbReference>
<comment type="similarity">
    <text evidence="3">Belongs to the metallo-dependent hydrolases superfamily. Adenosine and AMP deaminases family. ADGF subfamily.</text>
</comment>
<proteinExistence type="inferred from homology"/>
<dbReference type="InterPro" id="IPR032466">
    <property type="entry name" value="Metal_Hydrolase"/>
</dbReference>
<keyword evidence="14" id="KW-1185">Reference proteome</keyword>
<organism evidence="13 14">
    <name type="scientific">Mycena venus</name>
    <dbReference type="NCBI Taxonomy" id="2733690"/>
    <lineage>
        <taxon>Eukaryota</taxon>
        <taxon>Fungi</taxon>
        <taxon>Dikarya</taxon>
        <taxon>Basidiomycota</taxon>
        <taxon>Agaricomycotina</taxon>
        <taxon>Agaricomycetes</taxon>
        <taxon>Agaricomycetidae</taxon>
        <taxon>Agaricales</taxon>
        <taxon>Marasmiineae</taxon>
        <taxon>Mycenaceae</taxon>
        <taxon>Mycena</taxon>
    </lineage>
</organism>
<evidence type="ECO:0000256" key="5">
    <source>
        <dbReference type="ARBA" id="ARBA00018099"/>
    </source>
</evidence>
<evidence type="ECO:0000313" key="14">
    <source>
        <dbReference type="Proteomes" id="UP000620124"/>
    </source>
</evidence>
<sequence length="531" mass="60016">MFPTYEHYKQERAALIDRDRSLRADYAQVFSETELKADRIVRSIRTAEAASIWGAKHPEIAHPFPGMEFLTGRSIIVKTKLFEILSKMPKGALLHVHLDATVNAKTLLGLALEEPAMHVRVPQRLTRDNIASVLMEFKALPRGMVTDSESYMYGLTGAGYAPNTWVPLRAARETFDVNLGGPEGFDLWVVGVLSIDPSEAYGTHNTVDKIWEKFASIFQVSGGLIYFAPVWRKYLYEFLRSSVEDGISYIEARAMFFMEYMVGEDGMQNVPHREWLLMFDEVQNALKEELKQQARESEFIGARIIYTTLRFITTEELDWYCEDCISLKKEFPHLIAGFDLAGPENILLPLIDYAEGLLRFRERQREEGVDIPLILHAGETCGDGTHADMNLYDAVLLGSQRIGHGFSLVKHPKLMEACREKGILIEVCPISNEVLRLTSAMPMHPLPILMNNGIPIAISSDDPGVFGNVGLTFDMYQVLVSSEVTGLATLRELARDSLKYSTLGPKDKEEALDSWQRHWEIFVEWVADLSS</sequence>
<dbReference type="GO" id="GO:0006154">
    <property type="term" value="P:adenosine catabolic process"/>
    <property type="evidence" value="ECO:0007669"/>
    <property type="project" value="InterPro"/>
</dbReference>
<dbReference type="Gene3D" id="3.20.20.140">
    <property type="entry name" value="Metal-dependent hydrolases"/>
    <property type="match status" value="1"/>
</dbReference>
<evidence type="ECO:0000256" key="10">
    <source>
        <dbReference type="ARBA" id="ARBA00022833"/>
    </source>
</evidence>
<evidence type="ECO:0000256" key="1">
    <source>
        <dbReference type="ARBA" id="ARBA00001947"/>
    </source>
</evidence>
<dbReference type="OrthoDB" id="7202371at2759"/>
<dbReference type="Proteomes" id="UP000620124">
    <property type="component" value="Unassembled WGS sequence"/>
</dbReference>
<keyword evidence="6" id="KW-0964">Secreted</keyword>
<dbReference type="AlphaFoldDB" id="A0A8H6YLC9"/>
<dbReference type="GO" id="GO:0005615">
    <property type="term" value="C:extracellular space"/>
    <property type="evidence" value="ECO:0007669"/>
    <property type="project" value="InterPro"/>
</dbReference>
<evidence type="ECO:0000256" key="8">
    <source>
        <dbReference type="ARBA" id="ARBA00022729"/>
    </source>
</evidence>
<dbReference type="EMBL" id="JACAZI010000005">
    <property type="protein sequence ID" value="KAF7360394.1"/>
    <property type="molecule type" value="Genomic_DNA"/>
</dbReference>
<dbReference type="PROSITE" id="PS00485">
    <property type="entry name" value="A_DEAMINASE"/>
    <property type="match status" value="1"/>
</dbReference>
<dbReference type="GO" id="GO:0046872">
    <property type="term" value="F:metal ion binding"/>
    <property type="evidence" value="ECO:0007669"/>
    <property type="project" value="UniProtKB-KW"/>
</dbReference>
<evidence type="ECO:0000256" key="11">
    <source>
        <dbReference type="ARBA" id="ARBA00047764"/>
    </source>
</evidence>
<evidence type="ECO:0000256" key="9">
    <source>
        <dbReference type="ARBA" id="ARBA00022801"/>
    </source>
</evidence>
<dbReference type="InterPro" id="IPR001365">
    <property type="entry name" value="A_deaminase_dom"/>
</dbReference>
<dbReference type="NCBIfam" id="TIGR01431">
    <property type="entry name" value="adm_rel"/>
    <property type="match status" value="1"/>
</dbReference>
<comment type="subcellular location">
    <subcellularLocation>
        <location evidence="2">Secreted</location>
    </subcellularLocation>
</comment>
<evidence type="ECO:0000259" key="12">
    <source>
        <dbReference type="Pfam" id="PF00962"/>
    </source>
</evidence>
<dbReference type="FunFam" id="3.20.20.140:FF:000017">
    <property type="entry name" value="Adenosine deaminase 2"/>
    <property type="match status" value="1"/>
</dbReference>
<comment type="caution">
    <text evidence="13">The sequence shown here is derived from an EMBL/GenBank/DDBJ whole genome shotgun (WGS) entry which is preliminary data.</text>
</comment>
<keyword evidence="9" id="KW-0378">Hydrolase</keyword>
<dbReference type="InterPro" id="IPR006331">
    <property type="entry name" value="ADGF"/>
</dbReference>
<evidence type="ECO:0000313" key="13">
    <source>
        <dbReference type="EMBL" id="KAF7360394.1"/>
    </source>
</evidence>
<dbReference type="GO" id="GO:0009168">
    <property type="term" value="P:purine ribonucleoside monophosphate biosynthetic process"/>
    <property type="evidence" value="ECO:0007669"/>
    <property type="project" value="InterPro"/>
</dbReference>
<evidence type="ECO:0000256" key="2">
    <source>
        <dbReference type="ARBA" id="ARBA00004613"/>
    </source>
</evidence>
<keyword evidence="7" id="KW-0479">Metal-binding</keyword>
<dbReference type="GO" id="GO:0046103">
    <property type="term" value="P:inosine biosynthetic process"/>
    <property type="evidence" value="ECO:0007669"/>
    <property type="project" value="TreeGrafter"/>
</dbReference>
<dbReference type="EC" id="3.5.4.4" evidence="4"/>
<accession>A0A8H6YLC9</accession>
<name>A0A8H6YLC9_9AGAR</name>
<keyword evidence="10" id="KW-0862">Zinc</keyword>
<feature type="domain" description="Adenosine deaminase" evidence="12">
    <location>
        <begin position="209"/>
        <end position="513"/>
    </location>
</feature>
<evidence type="ECO:0000256" key="4">
    <source>
        <dbReference type="ARBA" id="ARBA00012784"/>
    </source>
</evidence>
<evidence type="ECO:0000256" key="7">
    <source>
        <dbReference type="ARBA" id="ARBA00022723"/>
    </source>
</evidence>
<comment type="catalytic activity">
    <reaction evidence="11">
        <text>adenosine + H2O + H(+) = inosine + NH4(+)</text>
        <dbReference type="Rhea" id="RHEA:24408"/>
        <dbReference type="ChEBI" id="CHEBI:15377"/>
        <dbReference type="ChEBI" id="CHEBI:15378"/>
        <dbReference type="ChEBI" id="CHEBI:16335"/>
        <dbReference type="ChEBI" id="CHEBI:17596"/>
        <dbReference type="ChEBI" id="CHEBI:28938"/>
        <dbReference type="EC" id="3.5.4.4"/>
    </reaction>
</comment>
<dbReference type="PANTHER" id="PTHR11409">
    <property type="entry name" value="ADENOSINE DEAMINASE"/>
    <property type="match status" value="1"/>
</dbReference>
<gene>
    <name evidence="13" type="ORF">MVEN_00769200</name>
</gene>
<evidence type="ECO:0000256" key="3">
    <source>
        <dbReference type="ARBA" id="ARBA00006083"/>
    </source>
</evidence>
<comment type="cofactor">
    <cofactor evidence="1">
        <name>Zn(2+)</name>
        <dbReference type="ChEBI" id="CHEBI:29105"/>
    </cofactor>
</comment>
<reference evidence="13" key="1">
    <citation type="submission" date="2020-05" db="EMBL/GenBank/DDBJ databases">
        <title>Mycena genomes resolve the evolution of fungal bioluminescence.</title>
        <authorList>
            <person name="Tsai I.J."/>
        </authorList>
    </citation>
    <scope>NUCLEOTIDE SEQUENCE</scope>
    <source>
        <strain evidence="13">CCC161011</strain>
    </source>
</reference>
<evidence type="ECO:0000256" key="6">
    <source>
        <dbReference type="ARBA" id="ARBA00022525"/>
    </source>
</evidence>
<dbReference type="Pfam" id="PF00962">
    <property type="entry name" value="A_deaminase"/>
    <property type="match status" value="1"/>
</dbReference>
<dbReference type="SUPFAM" id="SSF51556">
    <property type="entry name" value="Metallo-dependent hydrolases"/>
    <property type="match status" value="1"/>
</dbReference>
<keyword evidence="8" id="KW-0732">Signal</keyword>
<dbReference type="InterPro" id="IPR006330">
    <property type="entry name" value="Ado/ade_deaminase"/>
</dbReference>
<dbReference type="InterPro" id="IPR006650">
    <property type="entry name" value="A/AMP_deam_AS"/>
</dbReference>
<protein>
    <recommendedName>
        <fullName evidence="5">Adenosine deaminase</fullName>
        <ecNumber evidence="4">3.5.4.4</ecNumber>
    </recommendedName>
</protein>
<dbReference type="GO" id="GO:0004000">
    <property type="term" value="F:adenosine deaminase activity"/>
    <property type="evidence" value="ECO:0007669"/>
    <property type="project" value="InterPro"/>
</dbReference>